<gene>
    <name evidence="1" type="ORF">CVLEPA_LOCUS791</name>
</gene>
<dbReference type="EMBL" id="CAWYQH010000001">
    <property type="protein sequence ID" value="CAK8671749.1"/>
    <property type="molecule type" value="Genomic_DNA"/>
</dbReference>
<proteinExistence type="predicted"/>
<accession>A0ABP0F019</accession>
<protein>
    <submittedName>
        <fullName evidence="1">Uncharacterized protein</fullName>
    </submittedName>
</protein>
<comment type="caution">
    <text evidence="1">The sequence shown here is derived from an EMBL/GenBank/DDBJ whole genome shotgun (WGS) entry which is preliminary data.</text>
</comment>
<sequence length="87" mass="9676">MNNWLEVLKLLGKKLEAFFRTTDVEVESGAIFGHFEILQVRQATGAMDWSVCIISRFRATAEGLFESTSSADAIIPYSASCFVIVLQ</sequence>
<evidence type="ECO:0000313" key="1">
    <source>
        <dbReference type="EMBL" id="CAK8671749.1"/>
    </source>
</evidence>
<dbReference type="Proteomes" id="UP001642483">
    <property type="component" value="Unassembled WGS sequence"/>
</dbReference>
<evidence type="ECO:0000313" key="2">
    <source>
        <dbReference type="Proteomes" id="UP001642483"/>
    </source>
</evidence>
<name>A0ABP0F019_CLALP</name>
<keyword evidence="2" id="KW-1185">Reference proteome</keyword>
<organism evidence="1 2">
    <name type="scientific">Clavelina lepadiformis</name>
    <name type="common">Light-bulb sea squirt</name>
    <name type="synonym">Ascidia lepadiformis</name>
    <dbReference type="NCBI Taxonomy" id="159417"/>
    <lineage>
        <taxon>Eukaryota</taxon>
        <taxon>Metazoa</taxon>
        <taxon>Chordata</taxon>
        <taxon>Tunicata</taxon>
        <taxon>Ascidiacea</taxon>
        <taxon>Aplousobranchia</taxon>
        <taxon>Clavelinidae</taxon>
        <taxon>Clavelina</taxon>
    </lineage>
</organism>
<reference evidence="1 2" key="1">
    <citation type="submission" date="2024-02" db="EMBL/GenBank/DDBJ databases">
        <authorList>
            <person name="Daric V."/>
            <person name="Darras S."/>
        </authorList>
    </citation>
    <scope>NUCLEOTIDE SEQUENCE [LARGE SCALE GENOMIC DNA]</scope>
</reference>